<proteinExistence type="predicted"/>
<evidence type="ECO:0000313" key="1">
    <source>
        <dbReference type="EnsemblMetazoa" id="AMEM008369-PA"/>
    </source>
</evidence>
<dbReference type="VEuPathDB" id="VectorBase:AMEM008369"/>
<reference evidence="1" key="1">
    <citation type="submission" date="2020-05" db="UniProtKB">
        <authorList>
            <consortium name="EnsemblMetazoa"/>
        </authorList>
    </citation>
    <scope>IDENTIFICATION</scope>
    <source>
        <strain evidence="1">MAF</strain>
    </source>
</reference>
<protein>
    <submittedName>
        <fullName evidence="1">Uncharacterized protein</fullName>
    </submittedName>
</protein>
<name>A0A182V3T0_ANOME</name>
<dbReference type="AlphaFoldDB" id="A0A182V3T0"/>
<organism evidence="1 2">
    <name type="scientific">Anopheles merus</name>
    <name type="common">Mosquito</name>
    <dbReference type="NCBI Taxonomy" id="30066"/>
    <lineage>
        <taxon>Eukaryota</taxon>
        <taxon>Metazoa</taxon>
        <taxon>Ecdysozoa</taxon>
        <taxon>Arthropoda</taxon>
        <taxon>Hexapoda</taxon>
        <taxon>Insecta</taxon>
        <taxon>Pterygota</taxon>
        <taxon>Neoptera</taxon>
        <taxon>Endopterygota</taxon>
        <taxon>Diptera</taxon>
        <taxon>Nematocera</taxon>
        <taxon>Culicoidea</taxon>
        <taxon>Culicidae</taxon>
        <taxon>Anophelinae</taxon>
        <taxon>Anopheles</taxon>
    </lineage>
</organism>
<evidence type="ECO:0000313" key="2">
    <source>
        <dbReference type="Proteomes" id="UP000075903"/>
    </source>
</evidence>
<dbReference type="EnsemblMetazoa" id="AMEM008369-RA">
    <property type="protein sequence ID" value="AMEM008369-PA"/>
    <property type="gene ID" value="AMEM008369"/>
</dbReference>
<keyword evidence="2" id="KW-1185">Reference proteome</keyword>
<dbReference type="Proteomes" id="UP000075903">
    <property type="component" value="Unassembled WGS sequence"/>
</dbReference>
<accession>A0A182V3T0</accession>
<sequence>MEEVLIARHRHLALGDGILDRDLLRSDGDEVLILQVDHHIGRSSLTVRHLQSLQINDCLREAKRNYRAPVFSVRSSGRVYLLISCTPSAASMFSWNTPSTLRGPFGSMAATRALIFSITASHFMMMIICCGRLDGYTTNADPKVMTRCQQPLI</sequence>